<feature type="transmembrane region" description="Helical" evidence="1">
    <location>
        <begin position="39"/>
        <end position="59"/>
    </location>
</feature>
<keyword evidence="1" id="KW-1133">Transmembrane helix</keyword>
<evidence type="ECO:0008006" key="3">
    <source>
        <dbReference type="Google" id="ProtNLM"/>
    </source>
</evidence>
<evidence type="ECO:0000313" key="2">
    <source>
        <dbReference type="EMBL" id="MPM79616.1"/>
    </source>
</evidence>
<gene>
    <name evidence="2" type="ORF">SDC9_126655</name>
</gene>
<protein>
    <recommendedName>
        <fullName evidence="3">Glycosyltransferase 2-like domain-containing protein</fullName>
    </recommendedName>
</protein>
<dbReference type="AlphaFoldDB" id="A0A645CRA7"/>
<dbReference type="EMBL" id="VSSQ01029468">
    <property type="protein sequence ID" value="MPM79616.1"/>
    <property type="molecule type" value="Genomic_DNA"/>
</dbReference>
<name>A0A645CRA7_9ZZZZ</name>
<evidence type="ECO:0000256" key="1">
    <source>
        <dbReference type="SAM" id="Phobius"/>
    </source>
</evidence>
<proteinExistence type="predicted"/>
<accession>A0A645CRA7</accession>
<reference evidence="2" key="1">
    <citation type="submission" date="2019-08" db="EMBL/GenBank/DDBJ databases">
        <authorList>
            <person name="Kucharzyk K."/>
            <person name="Murdoch R.W."/>
            <person name="Higgins S."/>
            <person name="Loffler F."/>
        </authorList>
    </citation>
    <scope>NUCLEOTIDE SEQUENCE</scope>
</reference>
<feature type="transmembrane region" description="Helical" evidence="1">
    <location>
        <begin position="6"/>
        <end position="27"/>
    </location>
</feature>
<keyword evidence="1" id="KW-0812">Transmembrane</keyword>
<keyword evidence="1" id="KW-0472">Membrane</keyword>
<sequence length="121" mass="14202">MLGLPYWVIFEWLTPIVEAAGIIYMIIQIAIGQLDINIFLILFGFTYLFSILFSVWAVVFEEFSYPKYKKSSDLIKLIAISLIEPFFNHPMNVWFSLKGNYHYMTGVRSWGKMERKGFAKK</sequence>
<organism evidence="2">
    <name type="scientific">bioreactor metagenome</name>
    <dbReference type="NCBI Taxonomy" id="1076179"/>
    <lineage>
        <taxon>unclassified sequences</taxon>
        <taxon>metagenomes</taxon>
        <taxon>ecological metagenomes</taxon>
    </lineage>
</organism>
<comment type="caution">
    <text evidence="2">The sequence shown here is derived from an EMBL/GenBank/DDBJ whole genome shotgun (WGS) entry which is preliminary data.</text>
</comment>